<reference evidence="7 8" key="1">
    <citation type="submission" date="2016-10" db="EMBL/GenBank/DDBJ databases">
        <authorList>
            <person name="de Groot N.N."/>
        </authorList>
    </citation>
    <scope>NUCLEOTIDE SEQUENCE [LARGE SCALE GENOMIC DNA]</scope>
    <source>
        <strain evidence="7 8">DSM 18978</strain>
    </source>
</reference>
<sequence>MKKIGIVCALVDEAKNIIESISSVKEEKYLFAHFFSGAVNDIDITVLCCGIGGIYSDIATRILITKYKIDHVIILGSAGAISPQVKIGDAVIAKDIILYNTEQSFSSCTSLLEKAKAVCSSTVSADSFVIGRIATVDSFVNTSCIKEDIYESCQADCTEMESAYIAKVCTDYHIPFIAIRIISDLADDNAAASFKATIDSIAVNLKEITLRFLSQYT</sequence>
<dbReference type="EC" id="3.2.2.9" evidence="2"/>
<evidence type="ECO:0000313" key="7">
    <source>
        <dbReference type="EMBL" id="SCY96190.1"/>
    </source>
</evidence>
<protein>
    <recommendedName>
        <fullName evidence="2">adenosylhomocysteine nucleosidase</fullName>
        <ecNumber evidence="2">3.2.2.9</ecNumber>
    </recommendedName>
</protein>
<dbReference type="EMBL" id="FMUS01000024">
    <property type="protein sequence ID" value="SCY96190.1"/>
    <property type="molecule type" value="Genomic_DNA"/>
</dbReference>
<dbReference type="RefSeq" id="WP_091545639.1">
    <property type="nucleotide sequence ID" value="NZ_FMUS01000024.1"/>
</dbReference>
<dbReference type="Proteomes" id="UP000198636">
    <property type="component" value="Unassembled WGS sequence"/>
</dbReference>
<dbReference type="CDD" id="cd09008">
    <property type="entry name" value="MTAN"/>
    <property type="match status" value="1"/>
</dbReference>
<dbReference type="GO" id="GO:0019509">
    <property type="term" value="P:L-methionine salvage from methylthioadenosine"/>
    <property type="evidence" value="ECO:0007669"/>
    <property type="project" value="UniProtKB-UniPathway"/>
</dbReference>
<dbReference type="Pfam" id="PF01048">
    <property type="entry name" value="PNP_UDP_1"/>
    <property type="match status" value="1"/>
</dbReference>
<evidence type="ECO:0000256" key="2">
    <source>
        <dbReference type="ARBA" id="ARBA00011974"/>
    </source>
</evidence>
<dbReference type="OrthoDB" id="9792278at2"/>
<dbReference type="GO" id="GO:0008930">
    <property type="term" value="F:methylthioadenosine nucleosidase activity"/>
    <property type="evidence" value="ECO:0007669"/>
    <property type="project" value="InterPro"/>
</dbReference>
<comment type="pathway">
    <text evidence="1">Amino-acid biosynthesis; L-methionine biosynthesis via salvage pathway; S-methyl-5-thio-alpha-D-ribose 1-phosphate from S-methyl-5'-thioadenosine (hydrolase route): step 1/2.</text>
</comment>
<gene>
    <name evidence="7" type="ORF">SAMN03080606_03257</name>
</gene>
<dbReference type="PANTHER" id="PTHR46832:SF1">
    <property type="entry name" value="5'-METHYLTHIOADENOSINE_S-ADENOSYLHOMOCYSTEINE NUCLEOSIDASE"/>
    <property type="match status" value="1"/>
</dbReference>
<feature type="domain" description="Nucleoside phosphorylase" evidence="6">
    <location>
        <begin position="3"/>
        <end position="213"/>
    </location>
</feature>
<dbReference type="SUPFAM" id="SSF53167">
    <property type="entry name" value="Purine and uridine phosphorylases"/>
    <property type="match status" value="1"/>
</dbReference>
<dbReference type="GO" id="GO:0005829">
    <property type="term" value="C:cytosol"/>
    <property type="evidence" value="ECO:0007669"/>
    <property type="project" value="TreeGrafter"/>
</dbReference>
<name>A0A1G5K7W6_9FIRM</name>
<evidence type="ECO:0000256" key="1">
    <source>
        <dbReference type="ARBA" id="ARBA00004945"/>
    </source>
</evidence>
<keyword evidence="5" id="KW-0486">Methionine biosynthesis</keyword>
<dbReference type="InterPro" id="IPR000845">
    <property type="entry name" value="Nucleoside_phosphorylase_d"/>
</dbReference>
<evidence type="ECO:0000256" key="3">
    <source>
        <dbReference type="ARBA" id="ARBA00022605"/>
    </source>
</evidence>
<proteinExistence type="predicted"/>
<dbReference type="NCBIfam" id="TIGR01704">
    <property type="entry name" value="MTA_SAH-Nsdase"/>
    <property type="match status" value="1"/>
</dbReference>
<dbReference type="GO" id="GO:0019284">
    <property type="term" value="P:L-methionine salvage from S-adenosylmethionine"/>
    <property type="evidence" value="ECO:0007669"/>
    <property type="project" value="TreeGrafter"/>
</dbReference>
<dbReference type="InterPro" id="IPR035994">
    <property type="entry name" value="Nucleoside_phosphorylase_sf"/>
</dbReference>
<dbReference type="UniPathway" id="UPA00904">
    <property type="reaction ID" value="UER00871"/>
</dbReference>
<keyword evidence="4" id="KW-0378">Hydrolase</keyword>
<dbReference type="GO" id="GO:0009164">
    <property type="term" value="P:nucleoside catabolic process"/>
    <property type="evidence" value="ECO:0007669"/>
    <property type="project" value="InterPro"/>
</dbReference>
<evidence type="ECO:0000313" key="8">
    <source>
        <dbReference type="Proteomes" id="UP000198636"/>
    </source>
</evidence>
<evidence type="ECO:0000256" key="5">
    <source>
        <dbReference type="ARBA" id="ARBA00023167"/>
    </source>
</evidence>
<evidence type="ECO:0000256" key="4">
    <source>
        <dbReference type="ARBA" id="ARBA00022801"/>
    </source>
</evidence>
<organism evidence="7 8">
    <name type="scientific">Alkaliphilus peptidifermentans DSM 18978</name>
    <dbReference type="NCBI Taxonomy" id="1120976"/>
    <lineage>
        <taxon>Bacteria</taxon>
        <taxon>Bacillati</taxon>
        <taxon>Bacillota</taxon>
        <taxon>Clostridia</taxon>
        <taxon>Peptostreptococcales</taxon>
        <taxon>Natronincolaceae</taxon>
        <taxon>Alkaliphilus</taxon>
    </lineage>
</organism>
<evidence type="ECO:0000259" key="6">
    <source>
        <dbReference type="Pfam" id="PF01048"/>
    </source>
</evidence>
<accession>A0A1G5K7W6</accession>
<dbReference type="PANTHER" id="PTHR46832">
    <property type="entry name" value="5'-METHYLTHIOADENOSINE/S-ADENOSYLHOMOCYSTEINE NUCLEOSIDASE"/>
    <property type="match status" value="1"/>
</dbReference>
<dbReference type="InterPro" id="IPR010049">
    <property type="entry name" value="MTA_SAH_Nsdase"/>
</dbReference>
<dbReference type="STRING" id="1120976.SAMN03080606_03257"/>
<dbReference type="GO" id="GO:0008782">
    <property type="term" value="F:adenosylhomocysteine nucleosidase activity"/>
    <property type="evidence" value="ECO:0007669"/>
    <property type="project" value="UniProtKB-EC"/>
</dbReference>
<keyword evidence="3" id="KW-0028">Amino-acid biosynthesis</keyword>
<dbReference type="Gene3D" id="3.40.50.1580">
    <property type="entry name" value="Nucleoside phosphorylase domain"/>
    <property type="match status" value="1"/>
</dbReference>
<dbReference type="AlphaFoldDB" id="A0A1G5K7W6"/>
<keyword evidence="8" id="KW-1185">Reference proteome</keyword>